<name>C0BBA0_9FIRM</name>
<evidence type="ECO:0000313" key="1">
    <source>
        <dbReference type="EMBL" id="EEG89374.1"/>
    </source>
</evidence>
<dbReference type="AlphaFoldDB" id="C0BBA0"/>
<sequence>MDGCSAPTVAKRRPEPWVQVTLRYYKKEPLIKSEVPFYNAEDGT</sequence>
<organism evidence="1 2">
    <name type="scientific">Coprococcus comes ATCC 27758</name>
    <dbReference type="NCBI Taxonomy" id="470146"/>
    <lineage>
        <taxon>Bacteria</taxon>
        <taxon>Bacillati</taxon>
        <taxon>Bacillota</taxon>
        <taxon>Clostridia</taxon>
        <taxon>Lachnospirales</taxon>
        <taxon>Lachnospiraceae</taxon>
        <taxon>Coprococcus</taxon>
    </lineage>
</organism>
<protein>
    <submittedName>
        <fullName evidence="1">Uncharacterized protein</fullName>
    </submittedName>
</protein>
<evidence type="ECO:0000313" key="2">
    <source>
        <dbReference type="Proteomes" id="UP000003793"/>
    </source>
</evidence>
<comment type="caution">
    <text evidence="1">The sequence shown here is derived from an EMBL/GenBank/DDBJ whole genome shotgun (WGS) entry which is preliminary data.</text>
</comment>
<reference evidence="1 2" key="2">
    <citation type="submission" date="2009-03" db="EMBL/GenBank/DDBJ databases">
        <title>Draft genome sequence of Coprococcus comes (ATCC 27758).</title>
        <authorList>
            <person name="Sudarsanam P."/>
            <person name="Ley R."/>
            <person name="Guruge J."/>
            <person name="Turnbaugh P.J."/>
            <person name="Mahowald M."/>
            <person name="Liep D."/>
            <person name="Gordon J."/>
        </authorList>
    </citation>
    <scope>NUCLEOTIDE SEQUENCE [LARGE SCALE GENOMIC DNA]</scope>
    <source>
        <strain evidence="1 2">ATCC 27758</strain>
    </source>
</reference>
<dbReference type="EMBL" id="ABVR01000041">
    <property type="protein sequence ID" value="EEG89374.1"/>
    <property type="molecule type" value="Genomic_DNA"/>
</dbReference>
<dbReference type="Proteomes" id="UP000003793">
    <property type="component" value="Unassembled WGS sequence"/>
</dbReference>
<reference evidence="1 2" key="1">
    <citation type="submission" date="2009-02" db="EMBL/GenBank/DDBJ databases">
        <authorList>
            <person name="Fulton L."/>
            <person name="Clifton S."/>
            <person name="Fulton B."/>
            <person name="Xu J."/>
            <person name="Minx P."/>
            <person name="Pepin K.H."/>
            <person name="Johnson M."/>
            <person name="Bhonagiri V."/>
            <person name="Nash W.E."/>
            <person name="Mardis E.R."/>
            <person name="Wilson R.K."/>
        </authorList>
    </citation>
    <scope>NUCLEOTIDE SEQUENCE [LARGE SCALE GENOMIC DNA]</scope>
    <source>
        <strain evidence="1 2">ATCC 27758</strain>
    </source>
</reference>
<proteinExistence type="predicted"/>
<gene>
    <name evidence="1" type="ORF">COPCOM_02356</name>
</gene>
<dbReference type="HOGENOM" id="CLU_3214910_0_0_9"/>
<accession>C0BBA0</accession>